<dbReference type="PANTHER" id="PTHR33383:SF1">
    <property type="entry name" value="MEMBRANE PROTEIN INSERTION EFFICIENCY FACTOR-RELATED"/>
    <property type="match status" value="1"/>
</dbReference>
<dbReference type="PANTHER" id="PTHR33383">
    <property type="entry name" value="MEMBRANE PROTEIN INSERTION EFFICIENCY FACTOR-RELATED"/>
    <property type="match status" value="1"/>
</dbReference>
<comment type="similarity">
    <text evidence="1">Belongs to the UPF0161 family.</text>
</comment>
<evidence type="ECO:0000313" key="3">
    <source>
        <dbReference type="Proteomes" id="UP000537592"/>
    </source>
</evidence>
<comment type="subcellular location">
    <subcellularLocation>
        <location evidence="1">Cell membrane</location>
        <topology evidence="1">Peripheral membrane protein</topology>
        <orientation evidence="1">Cytoplasmic side</orientation>
    </subcellularLocation>
</comment>
<comment type="function">
    <text evidence="1">Could be involved in insertion of integral membrane proteins into the membrane.</text>
</comment>
<evidence type="ECO:0000313" key="2">
    <source>
        <dbReference type="EMBL" id="MBB3809888.1"/>
    </source>
</evidence>
<sequence length="139" mass="15573">MSKLHLFKTMIISAVRRPGVFIARTLIRIYQLTLSSIFGRHCRHLPSCSFYTDEAIDRYGFWAGGWVGLARVCRCHPLGTSGLDLVPDALPATARWYKPWTYGRWRGTNAPPATRPCMVCEDVDKDGGDTSKPGLTSVR</sequence>
<comment type="caution">
    <text evidence="2">The sequence shown here is derived from an EMBL/GenBank/DDBJ whole genome shotgun (WGS) entry which is preliminary data.</text>
</comment>
<dbReference type="SMART" id="SM01234">
    <property type="entry name" value="Haemolytic"/>
    <property type="match status" value="1"/>
</dbReference>
<dbReference type="Proteomes" id="UP000537592">
    <property type="component" value="Unassembled WGS sequence"/>
</dbReference>
<reference evidence="2 3" key="1">
    <citation type="submission" date="2020-08" db="EMBL/GenBank/DDBJ databases">
        <title>Genomic Encyclopedia of Type Strains, Phase IV (KMG-IV): sequencing the most valuable type-strain genomes for metagenomic binning, comparative biology and taxonomic classification.</title>
        <authorList>
            <person name="Goeker M."/>
        </authorList>
    </citation>
    <scope>NUCLEOTIDE SEQUENCE [LARGE SCALE GENOMIC DNA]</scope>
    <source>
        <strain evidence="2 3">DSM 28760</strain>
    </source>
</reference>
<evidence type="ECO:0000256" key="1">
    <source>
        <dbReference type="HAMAP-Rule" id="MF_00386"/>
    </source>
</evidence>
<dbReference type="NCBIfam" id="TIGR00278">
    <property type="entry name" value="membrane protein insertion efficiency factor YidD"/>
    <property type="match status" value="1"/>
</dbReference>
<dbReference type="EMBL" id="JACICC010000004">
    <property type="protein sequence ID" value="MBB3809888.1"/>
    <property type="molecule type" value="Genomic_DNA"/>
</dbReference>
<protein>
    <recommendedName>
        <fullName evidence="1">Putative membrane protein insertion efficiency factor</fullName>
    </recommendedName>
</protein>
<organism evidence="2 3">
    <name type="scientific">Pseudochelatococcus contaminans</name>
    <dbReference type="NCBI Taxonomy" id="1538103"/>
    <lineage>
        <taxon>Bacteria</taxon>
        <taxon>Pseudomonadati</taxon>
        <taxon>Pseudomonadota</taxon>
        <taxon>Alphaproteobacteria</taxon>
        <taxon>Hyphomicrobiales</taxon>
        <taxon>Chelatococcaceae</taxon>
        <taxon>Pseudochelatococcus</taxon>
    </lineage>
</organism>
<dbReference type="HAMAP" id="MF_00386">
    <property type="entry name" value="UPF0161_YidD"/>
    <property type="match status" value="1"/>
</dbReference>
<gene>
    <name evidence="2" type="ORF">FHS81_001976</name>
</gene>
<dbReference type="AlphaFoldDB" id="A0A7W5Z484"/>
<proteinExistence type="inferred from homology"/>
<keyword evidence="3" id="KW-1185">Reference proteome</keyword>
<dbReference type="InterPro" id="IPR002696">
    <property type="entry name" value="Membr_insert_effic_factor_YidD"/>
</dbReference>
<keyword evidence="1" id="KW-1003">Cell membrane</keyword>
<name>A0A7W5Z484_9HYPH</name>
<accession>A0A7W5Z484</accession>
<keyword evidence="1" id="KW-0472">Membrane</keyword>
<dbReference type="Pfam" id="PF01809">
    <property type="entry name" value="YidD"/>
    <property type="match status" value="1"/>
</dbReference>
<dbReference type="GO" id="GO:0005886">
    <property type="term" value="C:plasma membrane"/>
    <property type="evidence" value="ECO:0007669"/>
    <property type="project" value="UniProtKB-SubCell"/>
</dbReference>